<keyword evidence="8" id="KW-0472">Membrane</keyword>
<dbReference type="AlphaFoldDB" id="A0AAN7PTP4"/>
<dbReference type="GO" id="GO:0005634">
    <property type="term" value="C:nucleus"/>
    <property type="evidence" value="ECO:0007669"/>
    <property type="project" value="UniProtKB-SubCell"/>
</dbReference>
<dbReference type="SUPFAM" id="SSF101936">
    <property type="entry name" value="DNA-binding pseudobarrel domain"/>
    <property type="match status" value="2"/>
</dbReference>
<dbReference type="CDD" id="cd10017">
    <property type="entry name" value="B3_DNA"/>
    <property type="match status" value="2"/>
</dbReference>
<keyword evidence="8" id="KW-0812">Transmembrane</keyword>
<accession>A0AAN7PTP4</accession>
<feature type="region of interest" description="Disordered" evidence="7">
    <location>
        <begin position="177"/>
        <end position="212"/>
    </location>
</feature>
<feature type="compositionally biased region" description="Basic and acidic residues" evidence="7">
    <location>
        <begin position="184"/>
        <end position="211"/>
    </location>
</feature>
<reference evidence="10 11" key="1">
    <citation type="journal article" date="2023" name="Hortic Res">
        <title>Pangenome of water caltrop reveals structural variations and asymmetric subgenome divergence after allopolyploidization.</title>
        <authorList>
            <person name="Zhang X."/>
            <person name="Chen Y."/>
            <person name="Wang L."/>
            <person name="Yuan Y."/>
            <person name="Fang M."/>
            <person name="Shi L."/>
            <person name="Lu R."/>
            <person name="Comes H.P."/>
            <person name="Ma Y."/>
            <person name="Chen Y."/>
            <person name="Huang G."/>
            <person name="Zhou Y."/>
            <person name="Zheng Z."/>
            <person name="Qiu Y."/>
        </authorList>
    </citation>
    <scope>NUCLEOTIDE SEQUENCE [LARGE SCALE GENOMIC DNA]</scope>
    <source>
        <tissue evidence="10">Roots</tissue>
    </source>
</reference>
<feature type="domain" description="TF-B3" evidence="9">
    <location>
        <begin position="78"/>
        <end position="171"/>
    </location>
</feature>
<evidence type="ECO:0000256" key="5">
    <source>
        <dbReference type="ARBA" id="ARBA00023163"/>
    </source>
</evidence>
<comment type="caution">
    <text evidence="10">The sequence shown here is derived from an EMBL/GenBank/DDBJ whole genome shotgun (WGS) entry which is preliminary data.</text>
</comment>
<dbReference type="Proteomes" id="UP001345219">
    <property type="component" value="Chromosome 4"/>
</dbReference>
<keyword evidence="3" id="KW-0805">Transcription regulation</keyword>
<evidence type="ECO:0000256" key="3">
    <source>
        <dbReference type="ARBA" id="ARBA00023015"/>
    </source>
</evidence>
<sequence length="315" mass="36633">MRVPPESSKANGHYWTSDSVVLLFFSVFICVGLHLFFNLRGFSKIVEIPYSIPFILHLLLFPFPFPHFIFLKSMPDALEFFNIFLEGQSRERLRIPPSYHKHMGGRNPRIFHLSGPSGNTWEVTLVKGEDELYFEHGWPNFVRDHSLEHGDLLVFSCIQESRFGVRIFGLNGCPKQNVRCPQSPKEEGEFKKRKEESGRRPGTGDRPESNHNMRFTVTIKDSNIRFRYMTIPKRFARTNNLLDKSMVVLRDPLGNKWPVTLRLRDRPSTLNMIHEWQDFSTANGLRVGDICVFQLLADEVKVDRFSMVVHINKIP</sequence>
<keyword evidence="2" id="KW-0677">Repeat</keyword>
<proteinExistence type="predicted"/>
<keyword evidence="5" id="KW-0804">Transcription</keyword>
<dbReference type="PANTHER" id="PTHR31674">
    <property type="entry name" value="B3 DOMAIN-CONTAINING PROTEIN REM-LIKE 3-RELATED"/>
    <property type="match status" value="1"/>
</dbReference>
<feature type="transmembrane region" description="Helical" evidence="8">
    <location>
        <begin position="51"/>
        <end position="71"/>
    </location>
</feature>
<name>A0AAN7PTP4_9MYRT</name>
<keyword evidence="11" id="KW-1185">Reference proteome</keyword>
<keyword evidence="4" id="KW-0238">DNA-binding</keyword>
<evidence type="ECO:0000256" key="7">
    <source>
        <dbReference type="SAM" id="MobiDB-lite"/>
    </source>
</evidence>
<protein>
    <recommendedName>
        <fullName evidence="9">TF-B3 domain-containing protein</fullName>
    </recommendedName>
</protein>
<organism evidence="10 11">
    <name type="scientific">Trapa incisa</name>
    <dbReference type="NCBI Taxonomy" id="236973"/>
    <lineage>
        <taxon>Eukaryota</taxon>
        <taxon>Viridiplantae</taxon>
        <taxon>Streptophyta</taxon>
        <taxon>Embryophyta</taxon>
        <taxon>Tracheophyta</taxon>
        <taxon>Spermatophyta</taxon>
        <taxon>Magnoliopsida</taxon>
        <taxon>eudicotyledons</taxon>
        <taxon>Gunneridae</taxon>
        <taxon>Pentapetalae</taxon>
        <taxon>rosids</taxon>
        <taxon>malvids</taxon>
        <taxon>Myrtales</taxon>
        <taxon>Lythraceae</taxon>
        <taxon>Trapa</taxon>
    </lineage>
</organism>
<dbReference type="SMART" id="SM01019">
    <property type="entry name" value="B3"/>
    <property type="match status" value="2"/>
</dbReference>
<comment type="subcellular location">
    <subcellularLocation>
        <location evidence="1">Nucleus</location>
    </subcellularLocation>
</comment>
<dbReference type="InterPro" id="IPR039218">
    <property type="entry name" value="REM_fam"/>
</dbReference>
<dbReference type="InterPro" id="IPR003340">
    <property type="entry name" value="B3_DNA-bd"/>
</dbReference>
<dbReference type="Gene3D" id="2.40.330.10">
    <property type="entry name" value="DNA-binding pseudobarrel domain"/>
    <property type="match status" value="2"/>
</dbReference>
<evidence type="ECO:0000256" key="1">
    <source>
        <dbReference type="ARBA" id="ARBA00004123"/>
    </source>
</evidence>
<dbReference type="EMBL" id="JAXIOK010000017">
    <property type="protein sequence ID" value="KAK4751445.1"/>
    <property type="molecule type" value="Genomic_DNA"/>
</dbReference>
<feature type="domain" description="TF-B3" evidence="9">
    <location>
        <begin position="214"/>
        <end position="315"/>
    </location>
</feature>
<dbReference type="PANTHER" id="PTHR31674:SF62">
    <property type="entry name" value="B3 DOMAIN-CONTAINING PROTEIN REM14-RELATED"/>
    <property type="match status" value="1"/>
</dbReference>
<evidence type="ECO:0000313" key="10">
    <source>
        <dbReference type="EMBL" id="KAK4751445.1"/>
    </source>
</evidence>
<evidence type="ECO:0000256" key="4">
    <source>
        <dbReference type="ARBA" id="ARBA00023125"/>
    </source>
</evidence>
<dbReference type="Pfam" id="PF02362">
    <property type="entry name" value="B3"/>
    <property type="match status" value="2"/>
</dbReference>
<keyword evidence="6" id="KW-0539">Nucleus</keyword>
<keyword evidence="8" id="KW-1133">Transmembrane helix</keyword>
<gene>
    <name evidence="10" type="ORF">SAY87_004927</name>
</gene>
<evidence type="ECO:0000256" key="6">
    <source>
        <dbReference type="ARBA" id="ARBA00023242"/>
    </source>
</evidence>
<dbReference type="InterPro" id="IPR015300">
    <property type="entry name" value="DNA-bd_pseudobarrel_sf"/>
</dbReference>
<evidence type="ECO:0000313" key="11">
    <source>
        <dbReference type="Proteomes" id="UP001345219"/>
    </source>
</evidence>
<feature type="transmembrane region" description="Helical" evidence="8">
    <location>
        <begin position="20"/>
        <end position="39"/>
    </location>
</feature>
<evidence type="ECO:0000259" key="9">
    <source>
        <dbReference type="PROSITE" id="PS50863"/>
    </source>
</evidence>
<evidence type="ECO:0000256" key="8">
    <source>
        <dbReference type="SAM" id="Phobius"/>
    </source>
</evidence>
<dbReference type="PROSITE" id="PS50863">
    <property type="entry name" value="B3"/>
    <property type="match status" value="2"/>
</dbReference>
<dbReference type="GO" id="GO:0003677">
    <property type="term" value="F:DNA binding"/>
    <property type="evidence" value="ECO:0007669"/>
    <property type="project" value="UniProtKB-KW"/>
</dbReference>
<evidence type="ECO:0000256" key="2">
    <source>
        <dbReference type="ARBA" id="ARBA00022737"/>
    </source>
</evidence>